<keyword evidence="2" id="KW-1185">Reference proteome</keyword>
<dbReference type="OrthoDB" id="7906710at2"/>
<dbReference type="EMBL" id="CYSE01000008">
    <property type="protein sequence ID" value="CUH81409.1"/>
    <property type="molecule type" value="Genomic_DNA"/>
</dbReference>
<name>A0A0N7M0U1_9RHOB</name>
<gene>
    <name evidence="1" type="ORF">TRN7648_03453</name>
</gene>
<sequence>MKLPEKNLSHMSERPTYENIAAEQTTSRFVFIGPPAPLQLPKVMPSGERAALSESYRARQAEDLAFDTQRAAQLFQHGPGWGPLVRDLLADLQEMAEEIDEPFLVQQIKSQSGDLRVDVHSGNPEVLARIERARNEAIHTCENCGSSSEGVGSTRLPASHMCHPCTEARLRKLPGGRVKSKRQ</sequence>
<dbReference type="RefSeq" id="WP_143595913.1">
    <property type="nucleotide sequence ID" value="NZ_CYSE01000008.1"/>
</dbReference>
<dbReference type="Proteomes" id="UP000054935">
    <property type="component" value="Unassembled WGS sequence"/>
</dbReference>
<evidence type="ECO:0000313" key="2">
    <source>
        <dbReference type="Proteomes" id="UP000054935"/>
    </source>
</evidence>
<evidence type="ECO:0000313" key="1">
    <source>
        <dbReference type="EMBL" id="CUH81409.1"/>
    </source>
</evidence>
<accession>A0A0N7M0U1</accession>
<dbReference type="AlphaFoldDB" id="A0A0N7M0U1"/>
<organism evidence="1 2">
    <name type="scientific">Tropicibacter naphthalenivorans</name>
    <dbReference type="NCBI Taxonomy" id="441103"/>
    <lineage>
        <taxon>Bacteria</taxon>
        <taxon>Pseudomonadati</taxon>
        <taxon>Pseudomonadota</taxon>
        <taxon>Alphaproteobacteria</taxon>
        <taxon>Rhodobacterales</taxon>
        <taxon>Roseobacteraceae</taxon>
        <taxon>Tropicibacter</taxon>
    </lineage>
</organism>
<protein>
    <submittedName>
        <fullName evidence="1">Uncharacterized protein</fullName>
    </submittedName>
</protein>
<proteinExistence type="predicted"/>
<reference evidence="1 2" key="1">
    <citation type="submission" date="2015-09" db="EMBL/GenBank/DDBJ databases">
        <authorList>
            <consortium name="Swine Surveillance"/>
        </authorList>
    </citation>
    <scope>NUCLEOTIDE SEQUENCE [LARGE SCALE GENOMIC DNA]</scope>
    <source>
        <strain evidence="1 2">CECT 7648</strain>
    </source>
</reference>